<proteinExistence type="inferred from homology"/>
<dbReference type="STRING" id="4558.A0A1B6Q7M7"/>
<dbReference type="GO" id="GO:0016705">
    <property type="term" value="F:oxidoreductase activity, acting on paired donors, with incorporation or reduction of molecular oxygen"/>
    <property type="evidence" value="ECO:0007669"/>
    <property type="project" value="InterPro"/>
</dbReference>
<evidence type="ECO:0000256" key="1">
    <source>
        <dbReference type="ARBA" id="ARBA00010617"/>
    </source>
</evidence>
<dbReference type="InterPro" id="IPR036396">
    <property type="entry name" value="Cyt_P450_sf"/>
</dbReference>
<evidence type="ECO:0000313" key="7">
    <source>
        <dbReference type="Proteomes" id="UP000000768"/>
    </source>
</evidence>
<dbReference type="EMBL" id="CM000762">
    <property type="protein sequence ID" value="KXG33934.1"/>
    <property type="molecule type" value="Genomic_DNA"/>
</dbReference>
<reference evidence="6 7" key="1">
    <citation type="journal article" date="2009" name="Nature">
        <title>The Sorghum bicolor genome and the diversification of grasses.</title>
        <authorList>
            <person name="Paterson A.H."/>
            <person name="Bowers J.E."/>
            <person name="Bruggmann R."/>
            <person name="Dubchak I."/>
            <person name="Grimwood J."/>
            <person name="Gundlach H."/>
            <person name="Haberer G."/>
            <person name="Hellsten U."/>
            <person name="Mitros T."/>
            <person name="Poliakov A."/>
            <person name="Schmutz J."/>
            <person name="Spannagl M."/>
            <person name="Tang H."/>
            <person name="Wang X."/>
            <person name="Wicker T."/>
            <person name="Bharti A.K."/>
            <person name="Chapman J."/>
            <person name="Feltus F.A."/>
            <person name="Gowik U."/>
            <person name="Grigoriev I.V."/>
            <person name="Lyons E."/>
            <person name="Maher C.A."/>
            <person name="Martis M."/>
            <person name="Narechania A."/>
            <person name="Otillar R.P."/>
            <person name="Penning B.W."/>
            <person name="Salamov A.A."/>
            <person name="Wang Y."/>
            <person name="Zhang L."/>
            <person name="Carpita N.C."/>
            <person name="Freeling M."/>
            <person name="Gingle A.R."/>
            <person name="Hash C.T."/>
            <person name="Keller B."/>
            <person name="Klein P."/>
            <person name="Kresovich S."/>
            <person name="McCann M.C."/>
            <person name="Ming R."/>
            <person name="Peterson D.G."/>
            <person name="Mehboob-ur-Rahman"/>
            <person name="Ware D."/>
            <person name="Westhoff P."/>
            <person name="Mayer K.F."/>
            <person name="Messing J."/>
            <person name="Rokhsar D.S."/>
        </authorList>
    </citation>
    <scope>NUCLEOTIDE SEQUENCE [LARGE SCALE GENOMIC DNA]</scope>
    <source>
        <strain evidence="7">cv. BTx623</strain>
    </source>
</reference>
<keyword evidence="4" id="KW-0408">Iron</keyword>
<dbReference type="Gene3D" id="1.10.630.10">
    <property type="entry name" value="Cytochrome P450"/>
    <property type="match status" value="1"/>
</dbReference>
<evidence type="ECO:0000256" key="5">
    <source>
        <dbReference type="SAM" id="MobiDB-lite"/>
    </source>
</evidence>
<dbReference type="GO" id="GO:0005506">
    <property type="term" value="F:iron ion binding"/>
    <property type="evidence" value="ECO:0007669"/>
    <property type="project" value="InterPro"/>
</dbReference>
<evidence type="ECO:0000256" key="4">
    <source>
        <dbReference type="ARBA" id="ARBA00023004"/>
    </source>
</evidence>
<keyword evidence="7" id="KW-1185">Reference proteome</keyword>
<dbReference type="InParanoid" id="A0A1B6Q7M7"/>
<sequence length="272" mass="29295">MHVWIATNLRRARGTYQTCCISPWPAGWRTGRPGWAGHLDLDVRPARGTWSTSSSRHASTTIQPQGPPSGTASSWTCSGLGDGIFNSDGETWVAALEFTTCTLRTARHVPRSIDLQDLLLRLTLDNICGLAFGKDPETLARGLPENAFASAFDRATETTLNRFIFPECVWRCKKWLGLGMETTLACSVQHVDRYLSAVIIQVRPGPPLAQEAKAKEAAAPLLAAAPTHLVAIAVDVAVAGAADPPPSRRFGHSNGNPPQPTSLCLALGFRFS</sequence>
<keyword evidence="3" id="KW-0560">Oxidoreductase</keyword>
<protein>
    <submittedName>
        <fullName evidence="6">Uncharacterized protein</fullName>
    </submittedName>
</protein>
<reference evidence="7" key="2">
    <citation type="journal article" date="2018" name="Plant J.">
        <title>The Sorghum bicolor reference genome: improved assembly, gene annotations, a transcriptome atlas, and signatures of genome organization.</title>
        <authorList>
            <person name="McCormick R.F."/>
            <person name="Truong S.K."/>
            <person name="Sreedasyam A."/>
            <person name="Jenkins J."/>
            <person name="Shu S."/>
            <person name="Sims D."/>
            <person name="Kennedy M."/>
            <person name="Amirebrahimi M."/>
            <person name="Weers B.D."/>
            <person name="McKinley B."/>
            <person name="Mattison A."/>
            <person name="Morishige D.T."/>
            <person name="Grimwood J."/>
            <person name="Schmutz J."/>
            <person name="Mullet J.E."/>
        </authorList>
    </citation>
    <scope>NUCLEOTIDE SEQUENCE [LARGE SCALE GENOMIC DNA]</scope>
    <source>
        <strain evidence="7">cv. BTx623</strain>
    </source>
</reference>
<gene>
    <name evidence="6" type="ORF">SORBI_3003G392500</name>
</gene>
<dbReference type="GO" id="GO:0004497">
    <property type="term" value="F:monooxygenase activity"/>
    <property type="evidence" value="ECO:0007669"/>
    <property type="project" value="InterPro"/>
</dbReference>
<comment type="similarity">
    <text evidence="1">Belongs to the cytochrome P450 family.</text>
</comment>
<keyword evidence="2" id="KW-0479">Metal-binding</keyword>
<dbReference type="AlphaFoldDB" id="A0A1B6Q7M7"/>
<evidence type="ECO:0000256" key="2">
    <source>
        <dbReference type="ARBA" id="ARBA00022723"/>
    </source>
</evidence>
<dbReference type="GO" id="GO:0020037">
    <property type="term" value="F:heme binding"/>
    <property type="evidence" value="ECO:0007669"/>
    <property type="project" value="InterPro"/>
</dbReference>
<name>A0A1B6Q7M7_SORBI</name>
<accession>A0A1B6Q7M7</accession>
<evidence type="ECO:0000313" key="6">
    <source>
        <dbReference type="EMBL" id="KXG33934.1"/>
    </source>
</evidence>
<dbReference type="PANTHER" id="PTHR24296">
    <property type="entry name" value="CYTOCHROME P450"/>
    <property type="match status" value="1"/>
</dbReference>
<dbReference type="SUPFAM" id="SSF48264">
    <property type="entry name" value="Cytochrome P450"/>
    <property type="match status" value="1"/>
</dbReference>
<organism evidence="6 7">
    <name type="scientific">Sorghum bicolor</name>
    <name type="common">Sorghum</name>
    <name type="synonym">Sorghum vulgare</name>
    <dbReference type="NCBI Taxonomy" id="4558"/>
    <lineage>
        <taxon>Eukaryota</taxon>
        <taxon>Viridiplantae</taxon>
        <taxon>Streptophyta</taxon>
        <taxon>Embryophyta</taxon>
        <taxon>Tracheophyta</taxon>
        <taxon>Spermatophyta</taxon>
        <taxon>Magnoliopsida</taxon>
        <taxon>Liliopsida</taxon>
        <taxon>Poales</taxon>
        <taxon>Poaceae</taxon>
        <taxon>PACMAD clade</taxon>
        <taxon>Panicoideae</taxon>
        <taxon>Andropogonodae</taxon>
        <taxon>Andropogoneae</taxon>
        <taxon>Sorghinae</taxon>
        <taxon>Sorghum</taxon>
    </lineage>
</organism>
<evidence type="ECO:0000256" key="3">
    <source>
        <dbReference type="ARBA" id="ARBA00023002"/>
    </source>
</evidence>
<dbReference type="eggNOG" id="KOG0157">
    <property type="taxonomic scope" value="Eukaryota"/>
</dbReference>
<dbReference type="Proteomes" id="UP000000768">
    <property type="component" value="Chromosome 3"/>
</dbReference>
<dbReference type="Gramene" id="KXG33934">
    <property type="protein sequence ID" value="KXG33934"/>
    <property type="gene ID" value="SORBI_3003G392500"/>
</dbReference>
<feature type="region of interest" description="Disordered" evidence="5">
    <location>
        <begin position="50"/>
        <end position="73"/>
    </location>
</feature>